<dbReference type="Pfam" id="PF01083">
    <property type="entry name" value="Cutinase"/>
    <property type="match status" value="1"/>
</dbReference>
<evidence type="ECO:0000313" key="6">
    <source>
        <dbReference type="EMBL" id="APB01112.1"/>
    </source>
</evidence>
<organism evidence="6 7">
    <name type="scientific">Nocardia seriolae</name>
    <dbReference type="NCBI Taxonomy" id="37332"/>
    <lineage>
        <taxon>Bacteria</taxon>
        <taxon>Bacillati</taxon>
        <taxon>Actinomycetota</taxon>
        <taxon>Actinomycetes</taxon>
        <taxon>Mycobacteriales</taxon>
        <taxon>Nocardiaceae</taxon>
        <taxon>Nocardia</taxon>
    </lineage>
</organism>
<dbReference type="Gene3D" id="3.40.50.1820">
    <property type="entry name" value="alpha/beta hydrolase"/>
    <property type="match status" value="1"/>
</dbReference>
<accession>A0ABC8B460</accession>
<feature type="compositionally biased region" description="Pro residues" evidence="5">
    <location>
        <begin position="326"/>
        <end position="335"/>
    </location>
</feature>
<dbReference type="InterPro" id="IPR000675">
    <property type="entry name" value="Cutinase/axe"/>
</dbReference>
<dbReference type="SUPFAM" id="SSF53474">
    <property type="entry name" value="alpha/beta-Hydrolases"/>
    <property type="match status" value="1"/>
</dbReference>
<dbReference type="AlphaFoldDB" id="A0ABC8B460"/>
<dbReference type="KEGG" id="nsr:NS506_07087"/>
<dbReference type="EMBL" id="CP017839">
    <property type="protein sequence ID" value="APB01112.1"/>
    <property type="molecule type" value="Genomic_DNA"/>
</dbReference>
<dbReference type="GO" id="GO:0050525">
    <property type="term" value="F:cutinase activity"/>
    <property type="evidence" value="ECO:0007669"/>
    <property type="project" value="UniProtKB-EC"/>
</dbReference>
<dbReference type="RefSeq" id="WP_228102627.1">
    <property type="nucleotide sequence ID" value="NZ_CP017839.1"/>
</dbReference>
<evidence type="ECO:0000313" key="7">
    <source>
        <dbReference type="Proteomes" id="UP000180166"/>
    </source>
</evidence>
<reference evidence="6 7" key="1">
    <citation type="submission" date="2016-10" db="EMBL/GenBank/DDBJ databases">
        <title>Genome sequence of Nocardia seriolae strain EM150506, isolated from Anguila japonica.</title>
        <authorList>
            <person name="Han H.-J."/>
        </authorList>
    </citation>
    <scope>NUCLEOTIDE SEQUENCE [LARGE SCALE GENOMIC DNA]</scope>
    <source>
        <strain evidence="6 7">EM150506</strain>
    </source>
</reference>
<keyword evidence="3 6" id="KW-0378">Hydrolase</keyword>
<name>A0ABC8B460_9NOCA</name>
<evidence type="ECO:0000256" key="2">
    <source>
        <dbReference type="ARBA" id="ARBA00022487"/>
    </source>
</evidence>
<keyword evidence="4" id="KW-1015">Disulfide bond</keyword>
<comment type="similarity">
    <text evidence="1">Belongs to the cutinase family.</text>
</comment>
<sequence length="459" mass="47411">MDGKVVSPTLAKRDGSRSSTKKLLTAGMASLTLPTLFTIAESPIAAANPVCPVEQIIAIPGTWETGYDQGPRAGMLNAVTDGLPDSISVEYITYPATAFPWEGPIYGASKREAVDNARARVQETASNCAATTFSLIGYSQGADAAGDLAAEISAGAGPIDPSRITAVALVSDPQRSAADTLVGPPVIGEGAGGARVGGFGVLADRVRTFCAPGDLYCALDEQDILGRLAGFAVESSAPTLDTLPDDWARLSQILDDVADGGMRSLTSQFGHRMNHERAVAILKFLRTEVHASYGDYIVDGANTPVTWIRDWFTEAGRPSPAAAVPDPGPRPPTAPTQPAAPVRPAAPVPDVAAPPAPALVPLTVPRQAPAIPIAPPADPAVSLGGRPAARQSPPSADPQAEPPTAPTPTQQDAAATEPADDSDGRVLALLRAALAVLLVVVWLRGETRSRGPAKDQNPR</sequence>
<protein>
    <submittedName>
        <fullName evidence="6">Cutinase</fullName>
        <ecNumber evidence="6">3.1.1.74</ecNumber>
    </submittedName>
</protein>
<dbReference type="PANTHER" id="PTHR33630:SF9">
    <property type="entry name" value="CUTINASE 4"/>
    <property type="match status" value="1"/>
</dbReference>
<proteinExistence type="inferred from homology"/>
<gene>
    <name evidence="6" type="ORF">NS506_07087</name>
</gene>
<dbReference type="EC" id="3.1.1.74" evidence="6"/>
<feature type="compositionally biased region" description="Low complexity" evidence="5">
    <location>
        <begin position="407"/>
        <end position="417"/>
    </location>
</feature>
<evidence type="ECO:0000256" key="5">
    <source>
        <dbReference type="SAM" id="MobiDB-lite"/>
    </source>
</evidence>
<evidence type="ECO:0000256" key="1">
    <source>
        <dbReference type="ARBA" id="ARBA00007534"/>
    </source>
</evidence>
<dbReference type="SMART" id="SM01110">
    <property type="entry name" value="Cutinase"/>
    <property type="match status" value="1"/>
</dbReference>
<feature type="region of interest" description="Disordered" evidence="5">
    <location>
        <begin position="318"/>
        <end position="349"/>
    </location>
</feature>
<dbReference type="PANTHER" id="PTHR33630">
    <property type="entry name" value="CUTINASE RV1984C-RELATED-RELATED"/>
    <property type="match status" value="1"/>
</dbReference>
<dbReference type="Proteomes" id="UP000180166">
    <property type="component" value="Chromosome"/>
</dbReference>
<evidence type="ECO:0000256" key="3">
    <source>
        <dbReference type="ARBA" id="ARBA00022801"/>
    </source>
</evidence>
<keyword evidence="2" id="KW-0719">Serine esterase</keyword>
<dbReference type="InterPro" id="IPR029058">
    <property type="entry name" value="AB_hydrolase_fold"/>
</dbReference>
<feature type="region of interest" description="Disordered" evidence="5">
    <location>
        <begin position="370"/>
        <end position="421"/>
    </location>
</feature>
<evidence type="ECO:0000256" key="4">
    <source>
        <dbReference type="ARBA" id="ARBA00023157"/>
    </source>
</evidence>